<sequence>MDINLDDALDFDLFEGDIGDGTERCLSDKIVKCRKPHACFICGSKIEPGQIARSSTWVFDGELHSYYNCEICVHAMVKSVNSDYDDEDPIHARYEVGEVSRAKRETQ</sequence>
<proteinExistence type="predicted"/>
<dbReference type="EMBL" id="CPZJ01000018">
    <property type="protein sequence ID" value="CNG42631.1"/>
    <property type="molecule type" value="Genomic_DNA"/>
</dbReference>
<dbReference type="STRING" id="631.CH53_3629"/>
<protein>
    <submittedName>
        <fullName evidence="1">Uncharacterized protein</fullName>
    </submittedName>
</protein>
<evidence type="ECO:0000313" key="1">
    <source>
        <dbReference type="EMBL" id="CNG42631.1"/>
    </source>
</evidence>
<reference evidence="1 2" key="1">
    <citation type="submission" date="2015-03" db="EMBL/GenBank/DDBJ databases">
        <authorList>
            <person name="Murphy D."/>
        </authorList>
    </citation>
    <scope>NUCLEOTIDE SEQUENCE [LARGE SCALE GENOMIC DNA]</scope>
    <source>
        <strain evidence="1 2">BR165/97</strain>
    </source>
</reference>
<gene>
    <name evidence="1" type="ORF">ERS008530_03733</name>
</gene>
<accession>A0A0T9MSS3</accession>
<dbReference type="Proteomes" id="UP000038750">
    <property type="component" value="Unassembled WGS sequence"/>
</dbReference>
<dbReference type="AlphaFoldDB" id="A0A0T9MSS3"/>
<name>A0A0T9MSS3_YERIN</name>
<organism evidence="1 2">
    <name type="scientific">Yersinia intermedia</name>
    <dbReference type="NCBI Taxonomy" id="631"/>
    <lineage>
        <taxon>Bacteria</taxon>
        <taxon>Pseudomonadati</taxon>
        <taxon>Pseudomonadota</taxon>
        <taxon>Gammaproteobacteria</taxon>
        <taxon>Enterobacterales</taxon>
        <taxon>Yersiniaceae</taxon>
        <taxon>Yersinia</taxon>
    </lineage>
</organism>
<evidence type="ECO:0000313" key="2">
    <source>
        <dbReference type="Proteomes" id="UP000038750"/>
    </source>
</evidence>